<dbReference type="PANTHER" id="PTHR46056:SF12">
    <property type="entry name" value="LONG-CHAIN-ALCOHOL OXIDASE"/>
    <property type="match status" value="1"/>
</dbReference>
<organism evidence="7 8">
    <name type="scientific">Nocardioides aestuarii</name>
    <dbReference type="NCBI Taxonomy" id="252231"/>
    <lineage>
        <taxon>Bacteria</taxon>
        <taxon>Bacillati</taxon>
        <taxon>Actinomycetota</taxon>
        <taxon>Actinomycetes</taxon>
        <taxon>Propionibacteriales</taxon>
        <taxon>Nocardioidaceae</taxon>
        <taxon>Nocardioides</taxon>
    </lineage>
</organism>
<dbReference type="Pfam" id="PF05199">
    <property type="entry name" value="GMC_oxred_C"/>
    <property type="match status" value="1"/>
</dbReference>
<gene>
    <name evidence="7" type="ORF">ACFSDE_15115</name>
</gene>
<evidence type="ECO:0000256" key="3">
    <source>
        <dbReference type="ARBA" id="ARBA00022827"/>
    </source>
</evidence>
<comment type="similarity">
    <text evidence="1">Belongs to the GMC oxidoreductase family.</text>
</comment>
<keyword evidence="4" id="KW-0560">Oxidoreductase</keyword>
<protein>
    <submittedName>
        <fullName evidence="7">GMC oxidoreductase</fullName>
    </submittedName>
</protein>
<evidence type="ECO:0000256" key="4">
    <source>
        <dbReference type="ARBA" id="ARBA00023002"/>
    </source>
</evidence>
<proteinExistence type="inferred from homology"/>
<dbReference type="Gene3D" id="3.50.50.60">
    <property type="entry name" value="FAD/NAD(P)-binding domain"/>
    <property type="match status" value="2"/>
</dbReference>
<feature type="domain" description="Glucose-methanol-choline oxidoreductase N-terminal" evidence="5">
    <location>
        <begin position="80"/>
        <end position="300"/>
    </location>
</feature>
<dbReference type="Pfam" id="PF00732">
    <property type="entry name" value="GMC_oxred_N"/>
    <property type="match status" value="1"/>
</dbReference>
<evidence type="ECO:0000256" key="2">
    <source>
        <dbReference type="ARBA" id="ARBA00022630"/>
    </source>
</evidence>
<evidence type="ECO:0000259" key="5">
    <source>
        <dbReference type="Pfam" id="PF00732"/>
    </source>
</evidence>
<dbReference type="EMBL" id="JBHUGD010000003">
    <property type="protein sequence ID" value="MFD1948130.1"/>
    <property type="molecule type" value="Genomic_DNA"/>
</dbReference>
<dbReference type="InterPro" id="IPR036188">
    <property type="entry name" value="FAD/NAD-bd_sf"/>
</dbReference>
<evidence type="ECO:0000259" key="6">
    <source>
        <dbReference type="Pfam" id="PF05199"/>
    </source>
</evidence>
<evidence type="ECO:0000313" key="8">
    <source>
        <dbReference type="Proteomes" id="UP001597351"/>
    </source>
</evidence>
<keyword evidence="2" id="KW-0285">Flavoprotein</keyword>
<keyword evidence="3" id="KW-0274">FAD</keyword>
<evidence type="ECO:0000313" key="7">
    <source>
        <dbReference type="EMBL" id="MFD1948130.1"/>
    </source>
</evidence>
<sequence length="516" mass="56524">MGEVHEYDAVVIGSGAGGGTVARALSRTNARVLLLERGDWMPQERQNWDPVEVWGKDRYRSGELWLDRRGKPFQPFMHYLVGGNTKMWGSVLYRLREEDFDEVRHADGVSDAWPISYADLAPWYDRAEEMYAVHGELGADPTDPERKPFPHAPVPHEPEVEALAERLRANGHHPAPLPLGLLDPGAQGGCILCATCNSFPCLIRRKADADTCGVVPALDGDVTLWTGARVRSLETSASGDRVTQVTVERHGRIHQVRGTVVVLAAGAVNSAALLLGSANDRHPDGLANSSGLVGRRYMAHRATMMEAVHPLRAHDTVFQKTLAINDFYRPSERHPFPLGNIQSQGRVHPAQVKSVVPFLPTPAVRAWTRRGMELLAMSEDLPSPENRVTLTSSGRVQLSYTTGSSPVHGLLVKEARRMLRRAGYAGVVTHEFRNENTTHQCGTAVFGDDPRSSVLDPLCRTHDVDNLYVVDASFFPSSAAVNPGLTVIAQALRVADHLATRFGWHPDDPAPGGHTP</sequence>
<feature type="domain" description="Glucose-methanol-choline oxidoreductase C-terminal" evidence="6">
    <location>
        <begin position="412"/>
        <end position="491"/>
    </location>
</feature>
<accession>A0ABW4TQC2</accession>
<evidence type="ECO:0000256" key="1">
    <source>
        <dbReference type="ARBA" id="ARBA00010790"/>
    </source>
</evidence>
<dbReference type="RefSeq" id="WP_343919880.1">
    <property type="nucleotide sequence ID" value="NZ_BAAAJT010000002.1"/>
</dbReference>
<dbReference type="InterPro" id="IPR007867">
    <property type="entry name" value="GMC_OxRtase_C"/>
</dbReference>
<name>A0ABW4TQC2_9ACTN</name>
<dbReference type="SUPFAM" id="SSF51905">
    <property type="entry name" value="FAD/NAD(P)-binding domain"/>
    <property type="match status" value="1"/>
</dbReference>
<dbReference type="Proteomes" id="UP001597351">
    <property type="component" value="Unassembled WGS sequence"/>
</dbReference>
<dbReference type="PANTHER" id="PTHR46056">
    <property type="entry name" value="LONG-CHAIN-ALCOHOL OXIDASE"/>
    <property type="match status" value="1"/>
</dbReference>
<keyword evidence="8" id="KW-1185">Reference proteome</keyword>
<dbReference type="InterPro" id="IPR000172">
    <property type="entry name" value="GMC_OxRdtase_N"/>
</dbReference>
<comment type="caution">
    <text evidence="7">The sequence shown here is derived from an EMBL/GenBank/DDBJ whole genome shotgun (WGS) entry which is preliminary data.</text>
</comment>
<reference evidence="8" key="1">
    <citation type="journal article" date="2019" name="Int. J. Syst. Evol. Microbiol.">
        <title>The Global Catalogue of Microorganisms (GCM) 10K type strain sequencing project: providing services to taxonomists for standard genome sequencing and annotation.</title>
        <authorList>
            <consortium name="The Broad Institute Genomics Platform"/>
            <consortium name="The Broad Institute Genome Sequencing Center for Infectious Disease"/>
            <person name="Wu L."/>
            <person name="Ma J."/>
        </authorList>
    </citation>
    <scope>NUCLEOTIDE SEQUENCE [LARGE SCALE GENOMIC DNA]</scope>
    <source>
        <strain evidence="8">CGMCC 1.12477</strain>
    </source>
</reference>